<keyword evidence="1" id="KW-1185">Reference proteome</keyword>
<reference evidence="2" key="1">
    <citation type="submission" date="2022-11" db="UniProtKB">
        <authorList>
            <consortium name="WormBaseParasite"/>
        </authorList>
    </citation>
    <scope>IDENTIFICATION</scope>
</reference>
<organism evidence="1 2">
    <name type="scientific">Romanomermis culicivorax</name>
    <name type="common">Nematode worm</name>
    <dbReference type="NCBI Taxonomy" id="13658"/>
    <lineage>
        <taxon>Eukaryota</taxon>
        <taxon>Metazoa</taxon>
        <taxon>Ecdysozoa</taxon>
        <taxon>Nematoda</taxon>
        <taxon>Enoplea</taxon>
        <taxon>Dorylaimia</taxon>
        <taxon>Mermithida</taxon>
        <taxon>Mermithoidea</taxon>
        <taxon>Mermithidae</taxon>
        <taxon>Romanomermis</taxon>
    </lineage>
</organism>
<dbReference type="AlphaFoldDB" id="A0A915JP06"/>
<evidence type="ECO:0000313" key="2">
    <source>
        <dbReference type="WBParaSite" id="nRc.2.0.1.t27935-RA"/>
    </source>
</evidence>
<dbReference type="WBParaSite" id="nRc.2.0.1.t27935-RA">
    <property type="protein sequence ID" value="nRc.2.0.1.t27935-RA"/>
    <property type="gene ID" value="nRc.2.0.1.g27935"/>
</dbReference>
<accession>A0A915JP06</accession>
<sequence length="81" mass="9323">MAQLFSADELNPILSAIIEPNHTDIRSSVQVYRMAMIEPPTRFVEFGTIRTTRILITIRLEFRNSVCKCATFNDKTILIYS</sequence>
<proteinExistence type="predicted"/>
<dbReference type="Proteomes" id="UP000887565">
    <property type="component" value="Unplaced"/>
</dbReference>
<protein>
    <submittedName>
        <fullName evidence="2">Uncharacterized protein</fullName>
    </submittedName>
</protein>
<evidence type="ECO:0000313" key="1">
    <source>
        <dbReference type="Proteomes" id="UP000887565"/>
    </source>
</evidence>
<name>A0A915JP06_ROMCU</name>